<dbReference type="SMART" id="SM00460">
    <property type="entry name" value="TGc"/>
    <property type="match status" value="1"/>
</dbReference>
<keyword evidence="2" id="KW-0472">Membrane</keyword>
<dbReference type="RefSeq" id="WP_313763349.1">
    <property type="nucleotide sequence ID" value="NZ_BAAAVH010000108.1"/>
</dbReference>
<feature type="domain" description="Transglutaminase-like" evidence="3">
    <location>
        <begin position="477"/>
        <end position="547"/>
    </location>
</feature>
<dbReference type="Proteomes" id="UP001596067">
    <property type="component" value="Unassembled WGS sequence"/>
</dbReference>
<evidence type="ECO:0000259" key="3">
    <source>
        <dbReference type="SMART" id="SM00460"/>
    </source>
</evidence>
<dbReference type="InterPro" id="IPR021878">
    <property type="entry name" value="TgpA_N"/>
</dbReference>
<dbReference type="InterPro" id="IPR038765">
    <property type="entry name" value="Papain-like_cys_pep_sf"/>
</dbReference>
<dbReference type="PANTHER" id="PTHR42736:SF1">
    <property type="entry name" value="PROTEIN-GLUTAMINE GAMMA-GLUTAMYLTRANSFERASE"/>
    <property type="match status" value="1"/>
</dbReference>
<proteinExistence type="predicted"/>
<dbReference type="Pfam" id="PF01841">
    <property type="entry name" value="Transglut_core"/>
    <property type="match status" value="1"/>
</dbReference>
<dbReference type="Pfam" id="PF11992">
    <property type="entry name" value="TgpA_N"/>
    <property type="match status" value="1"/>
</dbReference>
<dbReference type="SUPFAM" id="SSF54001">
    <property type="entry name" value="Cysteine proteinases"/>
    <property type="match status" value="1"/>
</dbReference>
<protein>
    <submittedName>
        <fullName evidence="4">DUF3488 and transglutaminase-like domain-containing protein</fullName>
    </submittedName>
</protein>
<feature type="transmembrane region" description="Helical" evidence="2">
    <location>
        <begin position="618"/>
        <end position="640"/>
    </location>
</feature>
<reference evidence="5" key="1">
    <citation type="journal article" date="2019" name="Int. J. Syst. Evol. Microbiol.">
        <title>The Global Catalogue of Microorganisms (GCM) 10K type strain sequencing project: providing services to taxonomists for standard genome sequencing and annotation.</title>
        <authorList>
            <consortium name="The Broad Institute Genomics Platform"/>
            <consortium name="The Broad Institute Genome Sequencing Center for Infectious Disease"/>
            <person name="Wu L."/>
            <person name="Ma J."/>
        </authorList>
    </citation>
    <scope>NUCLEOTIDE SEQUENCE [LARGE SCALE GENOMIC DNA]</scope>
    <source>
        <strain evidence="5">CGMCC 4.1469</strain>
    </source>
</reference>
<evidence type="ECO:0000256" key="2">
    <source>
        <dbReference type="SAM" id="Phobius"/>
    </source>
</evidence>
<dbReference type="InterPro" id="IPR052901">
    <property type="entry name" value="Bact_TGase-like"/>
</dbReference>
<dbReference type="EMBL" id="JBHSOD010000002">
    <property type="protein sequence ID" value="MFC5884007.1"/>
    <property type="molecule type" value="Genomic_DNA"/>
</dbReference>
<comment type="caution">
    <text evidence="4">The sequence shown here is derived from an EMBL/GenBank/DDBJ whole genome shotgun (WGS) entry which is preliminary data.</text>
</comment>
<name>A0ABW1EQX0_9ACTN</name>
<keyword evidence="2" id="KW-0812">Transmembrane</keyword>
<organism evidence="4 5">
    <name type="scientific">Kitasatospora aburaviensis</name>
    <dbReference type="NCBI Taxonomy" id="67265"/>
    <lineage>
        <taxon>Bacteria</taxon>
        <taxon>Bacillati</taxon>
        <taxon>Actinomycetota</taxon>
        <taxon>Actinomycetes</taxon>
        <taxon>Kitasatosporales</taxon>
        <taxon>Streptomycetaceae</taxon>
        <taxon>Kitasatospora</taxon>
    </lineage>
</organism>
<evidence type="ECO:0000313" key="5">
    <source>
        <dbReference type="Proteomes" id="UP001596067"/>
    </source>
</evidence>
<keyword evidence="2" id="KW-1133">Transmembrane helix</keyword>
<feature type="region of interest" description="Disordered" evidence="1">
    <location>
        <begin position="560"/>
        <end position="595"/>
    </location>
</feature>
<dbReference type="PANTHER" id="PTHR42736">
    <property type="entry name" value="PROTEIN-GLUTAMINE GAMMA-GLUTAMYLTRANSFERASE"/>
    <property type="match status" value="1"/>
</dbReference>
<feature type="transmembrane region" description="Helical" evidence="2">
    <location>
        <begin position="31"/>
        <end position="49"/>
    </location>
</feature>
<evidence type="ECO:0000313" key="4">
    <source>
        <dbReference type="EMBL" id="MFC5884007.1"/>
    </source>
</evidence>
<feature type="compositionally biased region" description="Low complexity" evidence="1">
    <location>
        <begin position="562"/>
        <end position="577"/>
    </location>
</feature>
<gene>
    <name evidence="4" type="ORF">ACFP0N_03285</name>
</gene>
<feature type="transmembrane region" description="Helical" evidence="2">
    <location>
        <begin position="168"/>
        <end position="184"/>
    </location>
</feature>
<dbReference type="Gene3D" id="3.10.620.30">
    <property type="match status" value="1"/>
</dbReference>
<feature type="transmembrane region" description="Helical" evidence="2">
    <location>
        <begin position="145"/>
        <end position="162"/>
    </location>
</feature>
<feature type="transmembrane region" description="Helical" evidence="2">
    <location>
        <begin position="117"/>
        <end position="138"/>
    </location>
</feature>
<feature type="transmembrane region" description="Helical" evidence="2">
    <location>
        <begin position="61"/>
        <end position="85"/>
    </location>
</feature>
<dbReference type="InterPro" id="IPR002931">
    <property type="entry name" value="Transglutaminase-like"/>
</dbReference>
<keyword evidence="5" id="KW-1185">Reference proteome</keyword>
<sequence length="818" mass="87111">MTTRAKLTAYSALATALAALCLTPLLTTKGWITHAYLVIAVVAVSGAGLRRTPFYRWTVPLGQLVALFLMLLIGFAGSAATWGGLVPGTDSVSALGRVFAHGLDDIEQYAIPAPPSAGLRLILVGSIGLIAVLVDTVAVTYRRSALAGLPLLALYSVGNGLAGDHGSWVWFGLAAAGYLVLLFAEGQDRVSRWGRVFRGTPRGTEGSGSLSLSGQRVGVLALALALLVPPFLPQWDGGLIHAGGSGGSGGPGSGTGGVSSLDPLVSMASHLTNPSNEELFTYAMDSVFADTAYLRTGSLDKFDGTAWTLSKPAVSELPSTFPQPEGLRDFKAPTVTGEFRIGNRLEEGWLPMPYPASSVSLPNRSDWRMDSLTGTVVPNRDRALKGLNYKVVALDVKPTADELRNAPPAPSRIRDQYTSVPANLPVSVAQQAAALTRNAKTPYDKAIALQNWFTGPEFEYTTAIKDSGTGSTAIEAFLRDKRGFCVHFASSMAAMARTLQIPARVAVGFMPGNAKAGNSYSVTGRMYHAWPELYFEGYGWMRFEPTKGLGVQPRYTSQVVEPTTAPAPQPTLTAQATGPVTLPTTSSSCDPKLRRMGECGDEQKAAGAQRQESWVPSWQVLVAVAVALLVVALLLTPMVWRTRLRRRRLGAGGRRRPGGDGPAELTDAQVLAAWDELIDSAWDAGIPPDESRTPRAAARRIAETAELDTEAAAAAGRLALATERVLYARSAQLSEPVAADVRTAREGLRAGAGRAVRTRAVLLPPSSAQLWWRISDVVLGARLAVRRRFARVTGAVTGPVRRAWGRLRRRGGEDDGRS</sequence>
<accession>A0ABW1EQX0</accession>
<evidence type="ECO:0000256" key="1">
    <source>
        <dbReference type="SAM" id="MobiDB-lite"/>
    </source>
</evidence>